<dbReference type="InterPro" id="IPR005119">
    <property type="entry name" value="LysR_subst-bd"/>
</dbReference>
<evidence type="ECO:0000256" key="1">
    <source>
        <dbReference type="ARBA" id="ARBA00009437"/>
    </source>
</evidence>
<evidence type="ECO:0000313" key="7">
    <source>
        <dbReference type="Proteomes" id="UP000586305"/>
    </source>
</evidence>
<evidence type="ECO:0000313" key="6">
    <source>
        <dbReference type="EMBL" id="NOU50057.1"/>
    </source>
</evidence>
<evidence type="ECO:0000256" key="4">
    <source>
        <dbReference type="ARBA" id="ARBA00023163"/>
    </source>
</evidence>
<keyword evidence="4" id="KW-0804">Transcription</keyword>
<name>A0A849VEA4_9GAMM</name>
<dbReference type="FunFam" id="1.10.10.10:FF:000001">
    <property type="entry name" value="LysR family transcriptional regulator"/>
    <property type="match status" value="1"/>
</dbReference>
<comment type="similarity">
    <text evidence="1">Belongs to the LysR transcriptional regulatory family.</text>
</comment>
<sequence>MNFPPLKSLLYFKHAAQLGSFKQAAEHLFVTQAAISQQIRALEAHLGCDLFIRETRKVKLTRQGEQLLPHVLGAFNQFETGINALKQDPSPNTLNLSVLPSFAACWLLPKIDDFQKKHSDIKLRIDPNDRLVNFEQGEADLGIRFGQGNYQDVYSELLGGDQMLLVYKQGMLDENKPLKAQLLAHQLIMDVCPDAQRAWQLLFDDLRIKAAQQPRFLEIDNAALVVQAVLSGQGVGMLRRRLIEPQLKHRQLEMWSGFELLCDYKYYLVGPESHFSWPKVGAFKSWLQSHFC</sequence>
<dbReference type="Gene3D" id="1.10.10.10">
    <property type="entry name" value="Winged helix-like DNA-binding domain superfamily/Winged helix DNA-binding domain"/>
    <property type="match status" value="1"/>
</dbReference>
<dbReference type="InterPro" id="IPR000847">
    <property type="entry name" value="LysR_HTH_N"/>
</dbReference>
<dbReference type="Proteomes" id="UP000586305">
    <property type="component" value="Unassembled WGS sequence"/>
</dbReference>
<dbReference type="AlphaFoldDB" id="A0A849VEA4"/>
<dbReference type="PANTHER" id="PTHR30537:SF79">
    <property type="entry name" value="TRANSCRIPTIONAL REGULATOR-RELATED"/>
    <property type="match status" value="1"/>
</dbReference>
<dbReference type="InterPro" id="IPR058163">
    <property type="entry name" value="LysR-type_TF_proteobact-type"/>
</dbReference>
<dbReference type="EMBL" id="JABBPG010000002">
    <property type="protein sequence ID" value="NOU50057.1"/>
    <property type="molecule type" value="Genomic_DNA"/>
</dbReference>
<dbReference type="InterPro" id="IPR036390">
    <property type="entry name" value="WH_DNA-bd_sf"/>
</dbReference>
<dbReference type="InterPro" id="IPR036388">
    <property type="entry name" value="WH-like_DNA-bd_sf"/>
</dbReference>
<dbReference type="PANTHER" id="PTHR30537">
    <property type="entry name" value="HTH-TYPE TRANSCRIPTIONAL REGULATOR"/>
    <property type="match status" value="1"/>
</dbReference>
<dbReference type="SUPFAM" id="SSF53850">
    <property type="entry name" value="Periplasmic binding protein-like II"/>
    <property type="match status" value="1"/>
</dbReference>
<dbReference type="GO" id="GO:0003700">
    <property type="term" value="F:DNA-binding transcription factor activity"/>
    <property type="evidence" value="ECO:0007669"/>
    <property type="project" value="InterPro"/>
</dbReference>
<keyword evidence="2" id="KW-0805">Transcription regulation</keyword>
<dbReference type="PRINTS" id="PR00039">
    <property type="entry name" value="HTHLYSR"/>
</dbReference>
<gene>
    <name evidence="6" type="ORF">HG263_05830</name>
</gene>
<dbReference type="PROSITE" id="PS50931">
    <property type="entry name" value="HTH_LYSR"/>
    <property type="match status" value="1"/>
</dbReference>
<evidence type="ECO:0000256" key="3">
    <source>
        <dbReference type="ARBA" id="ARBA00023125"/>
    </source>
</evidence>
<dbReference type="SUPFAM" id="SSF46785">
    <property type="entry name" value="Winged helix' DNA-binding domain"/>
    <property type="match status" value="1"/>
</dbReference>
<keyword evidence="7" id="KW-1185">Reference proteome</keyword>
<evidence type="ECO:0000256" key="2">
    <source>
        <dbReference type="ARBA" id="ARBA00023015"/>
    </source>
</evidence>
<comment type="caution">
    <text evidence="6">The sequence shown here is derived from an EMBL/GenBank/DDBJ whole genome shotgun (WGS) entry which is preliminary data.</text>
</comment>
<dbReference type="GO" id="GO:0043565">
    <property type="term" value="F:sequence-specific DNA binding"/>
    <property type="evidence" value="ECO:0007669"/>
    <property type="project" value="TreeGrafter"/>
</dbReference>
<protein>
    <submittedName>
        <fullName evidence="6">LysR family transcriptional regulator</fullName>
    </submittedName>
</protein>
<evidence type="ECO:0000259" key="5">
    <source>
        <dbReference type="PROSITE" id="PS50931"/>
    </source>
</evidence>
<dbReference type="GO" id="GO:0006351">
    <property type="term" value="P:DNA-templated transcription"/>
    <property type="evidence" value="ECO:0007669"/>
    <property type="project" value="TreeGrafter"/>
</dbReference>
<dbReference type="Gene3D" id="3.40.190.10">
    <property type="entry name" value="Periplasmic binding protein-like II"/>
    <property type="match status" value="2"/>
</dbReference>
<feature type="domain" description="HTH lysR-type" evidence="5">
    <location>
        <begin position="4"/>
        <end position="61"/>
    </location>
</feature>
<accession>A0A849VEA4</accession>
<organism evidence="6 7">
    <name type="scientific">Pseudoalteromonas caenipelagi</name>
    <dbReference type="NCBI Taxonomy" id="2726988"/>
    <lineage>
        <taxon>Bacteria</taxon>
        <taxon>Pseudomonadati</taxon>
        <taxon>Pseudomonadota</taxon>
        <taxon>Gammaproteobacteria</taxon>
        <taxon>Alteromonadales</taxon>
        <taxon>Pseudoalteromonadaceae</taxon>
        <taxon>Pseudoalteromonas</taxon>
    </lineage>
</organism>
<dbReference type="CDD" id="cd08432">
    <property type="entry name" value="PBP2_GcdR_TrpI_HvrB_AmpR_like"/>
    <property type="match status" value="1"/>
</dbReference>
<proteinExistence type="inferred from homology"/>
<reference evidence="6 7" key="1">
    <citation type="submission" date="2020-04" db="EMBL/GenBank/DDBJ databases">
        <title>Pseudoalteromonas caenipelagi sp. nov., isolated from a tidal flat.</title>
        <authorList>
            <person name="Park S."/>
            <person name="Yoon J.-H."/>
        </authorList>
    </citation>
    <scope>NUCLEOTIDE SEQUENCE [LARGE SCALE GENOMIC DNA]</scope>
    <source>
        <strain evidence="6 7">JBTF-M23</strain>
    </source>
</reference>
<dbReference type="RefSeq" id="WP_171625138.1">
    <property type="nucleotide sequence ID" value="NZ_JABBPG010000002.1"/>
</dbReference>
<keyword evidence="3" id="KW-0238">DNA-binding</keyword>
<dbReference type="Pfam" id="PF03466">
    <property type="entry name" value="LysR_substrate"/>
    <property type="match status" value="1"/>
</dbReference>
<dbReference type="Pfam" id="PF00126">
    <property type="entry name" value="HTH_1"/>
    <property type="match status" value="1"/>
</dbReference>